<proteinExistence type="inferred from homology"/>
<feature type="transmembrane region" description="Helical" evidence="7">
    <location>
        <begin position="112"/>
        <end position="136"/>
    </location>
</feature>
<dbReference type="OMA" id="AITSCFC"/>
<dbReference type="HOGENOM" id="CLU_103195_0_0_1"/>
<reference evidence="8" key="2">
    <citation type="submission" date="2025-08" db="UniProtKB">
        <authorList>
            <consortium name="Ensembl"/>
        </authorList>
    </citation>
    <scope>IDENTIFICATION</scope>
</reference>
<evidence type="ECO:0000256" key="4">
    <source>
        <dbReference type="ARBA" id="ARBA00022989"/>
    </source>
</evidence>
<dbReference type="InterPro" id="IPR007593">
    <property type="entry name" value="CD225/Dispanin_fam"/>
</dbReference>
<feature type="region of interest" description="Disordered" evidence="6">
    <location>
        <begin position="13"/>
        <end position="44"/>
    </location>
</feature>
<evidence type="ECO:0000256" key="6">
    <source>
        <dbReference type="SAM" id="MobiDB-lite"/>
    </source>
</evidence>
<comment type="subcellular location">
    <subcellularLocation>
        <location evidence="1">Membrane</location>
    </subcellularLocation>
</comment>
<dbReference type="Pfam" id="PF04505">
    <property type="entry name" value="CD225"/>
    <property type="match status" value="1"/>
</dbReference>
<dbReference type="InParanoid" id="W5MAY5"/>
<evidence type="ECO:0000256" key="5">
    <source>
        <dbReference type="ARBA" id="ARBA00023136"/>
    </source>
</evidence>
<keyword evidence="9" id="KW-1185">Reference proteome</keyword>
<comment type="similarity">
    <text evidence="2">Belongs to the CD225/Dispanin family.</text>
</comment>
<evidence type="ECO:0000256" key="1">
    <source>
        <dbReference type="ARBA" id="ARBA00004370"/>
    </source>
</evidence>
<evidence type="ECO:0000256" key="3">
    <source>
        <dbReference type="ARBA" id="ARBA00022692"/>
    </source>
</evidence>
<accession>W5MAY5</accession>
<dbReference type="Ensembl" id="ENSLOCT00000005552.1">
    <property type="protein sequence ID" value="ENSLOCP00000005544.1"/>
    <property type="gene ID" value="ENSLOCG00000004627.1"/>
</dbReference>
<name>W5MAY5_LEPOC</name>
<feature type="compositionally biased region" description="Polar residues" evidence="6">
    <location>
        <begin position="14"/>
        <end position="25"/>
    </location>
</feature>
<dbReference type="Proteomes" id="UP000018468">
    <property type="component" value="Linkage group LG22"/>
</dbReference>
<sequence length="184" mass="19250">MAINTDAQFEKTMLNESGTALPSDSQETEKLLSTAATAEPAEENGVKLSHSFTVNIAGDKPQDAVQNGHSAPLRSGSAGQIGGAPLSPSRISLSRASSTGNTAQDQSKPRDYLFLAILSCFCLACPVNLIALVYSIMSRNTLQHGDVDGARRLGRVARTLSIISIVLGIFVVTIYAVVTGTSLG</sequence>
<feature type="transmembrane region" description="Helical" evidence="7">
    <location>
        <begin position="156"/>
        <end position="178"/>
    </location>
</feature>
<dbReference type="InterPro" id="IPR051423">
    <property type="entry name" value="CD225/Dispanin"/>
</dbReference>
<evidence type="ECO:0000313" key="9">
    <source>
        <dbReference type="Proteomes" id="UP000018468"/>
    </source>
</evidence>
<dbReference type="Bgee" id="ENSLOCG00000004627">
    <property type="expression patterns" value="Expressed in camera-type eye and 7 other cell types or tissues"/>
</dbReference>
<keyword evidence="4 7" id="KW-1133">Transmembrane helix</keyword>
<organism evidence="8 9">
    <name type="scientific">Lepisosteus oculatus</name>
    <name type="common">Spotted gar</name>
    <dbReference type="NCBI Taxonomy" id="7918"/>
    <lineage>
        <taxon>Eukaryota</taxon>
        <taxon>Metazoa</taxon>
        <taxon>Chordata</taxon>
        <taxon>Craniata</taxon>
        <taxon>Vertebrata</taxon>
        <taxon>Euteleostomi</taxon>
        <taxon>Actinopterygii</taxon>
        <taxon>Neopterygii</taxon>
        <taxon>Holostei</taxon>
        <taxon>Semionotiformes</taxon>
        <taxon>Lepisosteidae</taxon>
        <taxon>Lepisosteus</taxon>
    </lineage>
</organism>
<keyword evidence="5 7" id="KW-0472">Membrane</keyword>
<dbReference type="STRING" id="7918.ENSLOCP00000005544"/>
<evidence type="ECO:0000313" key="8">
    <source>
        <dbReference type="Ensembl" id="ENSLOCP00000005544.1"/>
    </source>
</evidence>
<feature type="region of interest" description="Disordered" evidence="6">
    <location>
        <begin position="60"/>
        <end position="80"/>
    </location>
</feature>
<dbReference type="GO" id="GO:0016020">
    <property type="term" value="C:membrane"/>
    <property type="evidence" value="ECO:0000318"/>
    <property type="project" value="GO_Central"/>
</dbReference>
<reference evidence="9" key="1">
    <citation type="submission" date="2011-12" db="EMBL/GenBank/DDBJ databases">
        <title>The Draft Genome of Lepisosteus oculatus.</title>
        <authorList>
            <consortium name="The Broad Institute Genome Assembly &amp; Analysis Group"/>
            <consortium name="Computational R&amp;D Group"/>
            <consortium name="and Sequencing Platform"/>
            <person name="Di Palma F."/>
            <person name="Alfoldi J."/>
            <person name="Johnson J."/>
            <person name="Berlin A."/>
            <person name="Gnerre S."/>
            <person name="Jaffe D."/>
            <person name="MacCallum I."/>
            <person name="Young S."/>
            <person name="Walker B.J."/>
            <person name="Lander E.S."/>
            <person name="Lindblad-Toh K."/>
        </authorList>
    </citation>
    <scope>NUCLEOTIDE SEQUENCE [LARGE SCALE GENOMIC DNA]</scope>
</reference>
<dbReference type="PANTHER" id="PTHR14948">
    <property type="entry name" value="NG5"/>
    <property type="match status" value="1"/>
</dbReference>
<reference evidence="8" key="3">
    <citation type="submission" date="2025-09" db="UniProtKB">
        <authorList>
            <consortium name="Ensembl"/>
        </authorList>
    </citation>
    <scope>IDENTIFICATION</scope>
</reference>
<dbReference type="GeneTree" id="ENSGT00940000160337"/>
<evidence type="ECO:0000256" key="7">
    <source>
        <dbReference type="SAM" id="Phobius"/>
    </source>
</evidence>
<dbReference type="AlphaFoldDB" id="W5MAY5"/>
<keyword evidence="3 7" id="KW-0812">Transmembrane</keyword>
<dbReference type="EMBL" id="AHAT01005745">
    <property type="status" value="NOT_ANNOTATED_CDS"/>
    <property type="molecule type" value="Genomic_DNA"/>
</dbReference>
<dbReference type="eggNOG" id="ENOG502RY44">
    <property type="taxonomic scope" value="Eukaryota"/>
</dbReference>
<evidence type="ECO:0000256" key="2">
    <source>
        <dbReference type="ARBA" id="ARBA00006843"/>
    </source>
</evidence>
<dbReference type="PANTHER" id="PTHR14948:SF1">
    <property type="entry name" value="TRAFFICKING REGULATOR OF GLUT4 1"/>
    <property type="match status" value="1"/>
</dbReference>
<protein>
    <submittedName>
        <fullName evidence="8">Trafficking regulator of GLUT4 (SLC2A4) 1a</fullName>
    </submittedName>
</protein>